<evidence type="ECO:0000256" key="1">
    <source>
        <dbReference type="SAM" id="MobiDB-lite"/>
    </source>
</evidence>
<evidence type="ECO:0000313" key="3">
    <source>
        <dbReference type="Proteomes" id="UP000283383"/>
    </source>
</evidence>
<gene>
    <name evidence="2" type="ORF">GcM3_187033</name>
</gene>
<reference evidence="2 3" key="1">
    <citation type="journal article" date="2018" name="BMC Genomics">
        <title>Comparative genome analyses reveal sequence features reflecting distinct modes of host-adaptation between dicot and monocot powdery mildew.</title>
        <authorList>
            <person name="Wu Y."/>
            <person name="Ma X."/>
            <person name="Pan Z."/>
            <person name="Kale S.D."/>
            <person name="Song Y."/>
            <person name="King H."/>
            <person name="Zhang Q."/>
            <person name="Presley C."/>
            <person name="Deng X."/>
            <person name="Wei C.I."/>
            <person name="Xiao S."/>
        </authorList>
    </citation>
    <scope>NUCLEOTIDE SEQUENCE [LARGE SCALE GENOMIC DNA]</scope>
    <source>
        <strain evidence="2">UMSG3</strain>
    </source>
</reference>
<dbReference type="EMBL" id="MCBQ01018738">
    <property type="protein sequence ID" value="RKF57595.1"/>
    <property type="molecule type" value="Genomic_DNA"/>
</dbReference>
<dbReference type="Proteomes" id="UP000283383">
    <property type="component" value="Unassembled WGS sequence"/>
</dbReference>
<proteinExistence type="predicted"/>
<evidence type="ECO:0000313" key="2">
    <source>
        <dbReference type="EMBL" id="RKF57595.1"/>
    </source>
</evidence>
<sequence>MSSASKSKETVSDPATNVPGSFSGREERYKAREENSKEIEDPDAEWGHGINPENYSPVQLNQYALWRLSNYKSREHSFERKMHTEDLFNEFWEDFNTFELKHFNMLIRDVTRPLREYLRDHGVWVRNERTVPIALSLFNCTRSDNNVWLDKGYDAPKTSEKQELNTNPVQESEPRAVESSNSTYQQAFVPKCQNPVSSTDHPFGRDIITILINRLDKLQKSLSPEFRTDATLHDKIISACINIEACKMACYRPSPTVPGLIHDLKSGIEIFNKSLPSSSVLLAQSTSQSINQNKFFTDRKYHNWNENNKRLSGNLANKSVRKRCWICKKKGCWSEKHPKSVRDEHRRNFSLKLEKSAERYITDMEGKHDDYESDEIDL</sequence>
<dbReference type="AlphaFoldDB" id="A0A420HJI3"/>
<comment type="caution">
    <text evidence="2">The sequence shown here is derived from an EMBL/GenBank/DDBJ whole genome shotgun (WGS) entry which is preliminary data.</text>
</comment>
<feature type="region of interest" description="Disordered" evidence="1">
    <location>
        <begin position="1"/>
        <end position="53"/>
    </location>
</feature>
<protein>
    <submittedName>
        <fullName evidence="2">Uncharacterized protein</fullName>
    </submittedName>
</protein>
<keyword evidence="3" id="KW-1185">Reference proteome</keyword>
<feature type="compositionally biased region" description="Basic and acidic residues" evidence="1">
    <location>
        <begin position="24"/>
        <end position="39"/>
    </location>
</feature>
<name>A0A420HJI3_9PEZI</name>
<feature type="compositionally biased region" description="Basic and acidic residues" evidence="1">
    <location>
        <begin position="1"/>
        <end position="11"/>
    </location>
</feature>
<organism evidence="2 3">
    <name type="scientific">Golovinomyces cichoracearum</name>
    <dbReference type="NCBI Taxonomy" id="62708"/>
    <lineage>
        <taxon>Eukaryota</taxon>
        <taxon>Fungi</taxon>
        <taxon>Dikarya</taxon>
        <taxon>Ascomycota</taxon>
        <taxon>Pezizomycotina</taxon>
        <taxon>Leotiomycetes</taxon>
        <taxon>Erysiphales</taxon>
        <taxon>Erysiphaceae</taxon>
        <taxon>Golovinomyces</taxon>
    </lineage>
</organism>
<accession>A0A420HJI3</accession>